<name>A0AA36MNX8_9DINO</name>
<organism evidence="3 4">
    <name type="scientific">Effrenium voratum</name>
    <dbReference type="NCBI Taxonomy" id="2562239"/>
    <lineage>
        <taxon>Eukaryota</taxon>
        <taxon>Sar</taxon>
        <taxon>Alveolata</taxon>
        <taxon>Dinophyceae</taxon>
        <taxon>Suessiales</taxon>
        <taxon>Symbiodiniaceae</taxon>
        <taxon>Effrenium</taxon>
    </lineage>
</organism>
<evidence type="ECO:0000256" key="1">
    <source>
        <dbReference type="RuleBase" id="RU366020"/>
    </source>
</evidence>
<gene>
    <name evidence="3" type="ORF">EVOR1521_LOCUS4108</name>
</gene>
<dbReference type="GO" id="GO:0004722">
    <property type="term" value="F:protein serine/threonine phosphatase activity"/>
    <property type="evidence" value="ECO:0007669"/>
    <property type="project" value="UniProtKB-EC"/>
</dbReference>
<dbReference type="SUPFAM" id="SSF81606">
    <property type="entry name" value="PP2C-like"/>
    <property type="match status" value="1"/>
</dbReference>
<dbReference type="InterPro" id="IPR001932">
    <property type="entry name" value="PPM-type_phosphatase-like_dom"/>
</dbReference>
<dbReference type="PROSITE" id="PS51746">
    <property type="entry name" value="PPM_2"/>
    <property type="match status" value="1"/>
</dbReference>
<keyword evidence="1" id="KW-0464">Manganese</keyword>
<dbReference type="EMBL" id="CAUJNA010000264">
    <property type="protein sequence ID" value="CAJ1374593.1"/>
    <property type="molecule type" value="Genomic_DNA"/>
</dbReference>
<evidence type="ECO:0000313" key="4">
    <source>
        <dbReference type="Proteomes" id="UP001178507"/>
    </source>
</evidence>
<accession>A0AA36MNX8</accession>
<sequence length="485" mass="53232">MCASGLEKSNEKVVNTKVLEKQLQKLLAGSSHLQVHAQASLKLLMRKKLRSKIGSRFEAKLDKFDGKLEEKLENKENELESKLDYEDELENKLDVKATPASQWMRQISAPAAVQQMQEVKEVQPEEERPVMRREAKSALLHHSSTCPGYGRPTPGFWPSFVVELFQNVRREKPVEAASESGFRLMCGSFQMPHPQKASTGGEDSLFVCPNGSAAGVADGVGEWQWRFGLDPRAFADELMFGVKTAGEHTRSQAGLLAEARARLMLSEGYQATSSFGSATALVAALDPNGEGKLGVANLGDSGLRVLRWSESFVETPNAVHIAFRTLEQQHAFNCPFQLARLPEPKDYEALREKGMASLVRAVERSGRTSQDLPSHADAYTFEVQEGDVVVLGTDGFFDNLHDSEVCQLAQVAMEATFRNKEKSAAAQIDPTRLAQAYAEAARVRSEDTAARTPFGDLARQAGLQHMGGKMDDISVVVAVVVKAKP</sequence>
<proteinExistence type="inferred from homology"/>
<evidence type="ECO:0000313" key="3">
    <source>
        <dbReference type="EMBL" id="CAJ1374593.1"/>
    </source>
</evidence>
<comment type="catalytic activity">
    <reaction evidence="1">
        <text>O-phospho-L-seryl-[protein] + H2O = L-seryl-[protein] + phosphate</text>
        <dbReference type="Rhea" id="RHEA:20629"/>
        <dbReference type="Rhea" id="RHEA-COMP:9863"/>
        <dbReference type="Rhea" id="RHEA-COMP:11604"/>
        <dbReference type="ChEBI" id="CHEBI:15377"/>
        <dbReference type="ChEBI" id="CHEBI:29999"/>
        <dbReference type="ChEBI" id="CHEBI:43474"/>
        <dbReference type="ChEBI" id="CHEBI:83421"/>
        <dbReference type="EC" id="3.1.3.16"/>
    </reaction>
</comment>
<dbReference type="PANTHER" id="PTHR12320">
    <property type="entry name" value="PROTEIN PHOSPHATASE 2C"/>
    <property type="match status" value="1"/>
</dbReference>
<keyword evidence="1" id="KW-0904">Protein phosphatase</keyword>
<comment type="cofactor">
    <cofactor evidence="1">
        <name>Mg(2+)</name>
        <dbReference type="ChEBI" id="CHEBI:18420"/>
    </cofactor>
</comment>
<feature type="domain" description="PPM-type phosphatase" evidence="2">
    <location>
        <begin position="188"/>
        <end position="480"/>
    </location>
</feature>
<dbReference type="Proteomes" id="UP001178507">
    <property type="component" value="Unassembled WGS sequence"/>
</dbReference>
<comment type="similarity">
    <text evidence="1">Belongs to the PP2C family.</text>
</comment>
<keyword evidence="1" id="KW-0378">Hydrolase</keyword>
<comment type="caution">
    <text evidence="3">The sequence shown here is derived from an EMBL/GenBank/DDBJ whole genome shotgun (WGS) entry which is preliminary data.</text>
</comment>
<dbReference type="InterPro" id="IPR039123">
    <property type="entry name" value="PPTC7"/>
</dbReference>
<dbReference type="PANTHER" id="PTHR12320:SF1">
    <property type="entry name" value="PROTEIN PHOSPHATASE PTC7 HOMOLOG"/>
    <property type="match status" value="1"/>
</dbReference>
<evidence type="ECO:0000259" key="2">
    <source>
        <dbReference type="PROSITE" id="PS51746"/>
    </source>
</evidence>
<keyword evidence="4" id="KW-1185">Reference proteome</keyword>
<comment type="cofactor">
    <cofactor evidence="1">
        <name>Mn(2+)</name>
        <dbReference type="ChEBI" id="CHEBI:29035"/>
    </cofactor>
</comment>
<keyword evidence="1" id="KW-0479">Metal-binding</keyword>
<dbReference type="InterPro" id="IPR036457">
    <property type="entry name" value="PPM-type-like_dom_sf"/>
</dbReference>
<protein>
    <recommendedName>
        <fullName evidence="1">Protein phosphatase</fullName>
        <ecNumber evidence="1">3.1.3.16</ecNumber>
    </recommendedName>
</protein>
<dbReference type="Gene3D" id="3.60.40.10">
    <property type="entry name" value="PPM-type phosphatase domain"/>
    <property type="match status" value="1"/>
</dbReference>
<comment type="catalytic activity">
    <reaction evidence="1">
        <text>O-phospho-L-threonyl-[protein] + H2O = L-threonyl-[protein] + phosphate</text>
        <dbReference type="Rhea" id="RHEA:47004"/>
        <dbReference type="Rhea" id="RHEA-COMP:11060"/>
        <dbReference type="Rhea" id="RHEA-COMP:11605"/>
        <dbReference type="ChEBI" id="CHEBI:15377"/>
        <dbReference type="ChEBI" id="CHEBI:30013"/>
        <dbReference type="ChEBI" id="CHEBI:43474"/>
        <dbReference type="ChEBI" id="CHEBI:61977"/>
        <dbReference type="EC" id="3.1.3.16"/>
    </reaction>
</comment>
<keyword evidence="1" id="KW-0460">Magnesium</keyword>
<dbReference type="SMART" id="SM00332">
    <property type="entry name" value="PP2Cc"/>
    <property type="match status" value="1"/>
</dbReference>
<dbReference type="GO" id="GO:0046872">
    <property type="term" value="F:metal ion binding"/>
    <property type="evidence" value="ECO:0007669"/>
    <property type="project" value="UniProtKB-UniRule"/>
</dbReference>
<dbReference type="EC" id="3.1.3.16" evidence="1"/>
<dbReference type="AlphaFoldDB" id="A0AA36MNX8"/>
<reference evidence="3" key="1">
    <citation type="submission" date="2023-08" db="EMBL/GenBank/DDBJ databases">
        <authorList>
            <person name="Chen Y."/>
            <person name="Shah S."/>
            <person name="Dougan E. K."/>
            <person name="Thang M."/>
            <person name="Chan C."/>
        </authorList>
    </citation>
    <scope>NUCLEOTIDE SEQUENCE</scope>
</reference>